<keyword evidence="3" id="KW-0653">Protein transport</keyword>
<proteinExistence type="inferred from homology"/>
<keyword evidence="3" id="KW-0268">Exocytosis</keyword>
<dbReference type="EMBL" id="JAAIUW010000005">
    <property type="protein sequence ID" value="KAF7833807.1"/>
    <property type="molecule type" value="Genomic_DNA"/>
</dbReference>
<evidence type="ECO:0000256" key="4">
    <source>
        <dbReference type="SAM" id="Phobius"/>
    </source>
</evidence>
<dbReference type="GO" id="GO:0015031">
    <property type="term" value="P:protein transport"/>
    <property type="evidence" value="ECO:0007669"/>
    <property type="project" value="UniProtKB-KW"/>
</dbReference>
<dbReference type="InterPro" id="IPR046364">
    <property type="entry name" value="Exo70_C"/>
</dbReference>
<feature type="domain" description="Exocyst complex subunit Exo70 C-terminal" evidence="5">
    <location>
        <begin position="303"/>
        <end position="648"/>
    </location>
</feature>
<feature type="transmembrane region" description="Helical" evidence="4">
    <location>
        <begin position="155"/>
        <end position="180"/>
    </location>
</feature>
<dbReference type="PANTHER" id="PTHR12542:SF96">
    <property type="entry name" value="EXOCYST COMPLEX COMPONENT EXO70B1"/>
    <property type="match status" value="1"/>
</dbReference>
<evidence type="ECO:0000256" key="3">
    <source>
        <dbReference type="RuleBase" id="RU365026"/>
    </source>
</evidence>
<accession>A0A835CBA8</accession>
<keyword evidence="2 3" id="KW-0813">Transport</keyword>
<evidence type="ECO:0000313" key="7">
    <source>
        <dbReference type="Proteomes" id="UP000634136"/>
    </source>
</evidence>
<gene>
    <name evidence="6" type="ORF">G2W53_016140</name>
</gene>
<reference evidence="6" key="1">
    <citation type="submission" date="2020-09" db="EMBL/GenBank/DDBJ databases">
        <title>Genome-Enabled Discovery of Anthraquinone Biosynthesis in Senna tora.</title>
        <authorList>
            <person name="Kang S.-H."/>
            <person name="Pandey R.P."/>
            <person name="Lee C.-M."/>
            <person name="Sim J.-S."/>
            <person name="Jeong J.-T."/>
            <person name="Choi B.-S."/>
            <person name="Jung M."/>
            <person name="Ginzburg D."/>
            <person name="Zhao K."/>
            <person name="Won S.Y."/>
            <person name="Oh T.-J."/>
            <person name="Yu Y."/>
            <person name="Kim N.-H."/>
            <person name="Lee O.R."/>
            <person name="Lee T.-H."/>
            <person name="Bashyal P."/>
            <person name="Kim T.-S."/>
            <person name="Lee W.-H."/>
            <person name="Kawkins C."/>
            <person name="Kim C.-K."/>
            <person name="Kim J.S."/>
            <person name="Ahn B.O."/>
            <person name="Rhee S.Y."/>
            <person name="Sohng J.K."/>
        </authorList>
    </citation>
    <scope>NUCLEOTIDE SEQUENCE</scope>
    <source>
        <tissue evidence="6">Leaf</tissue>
    </source>
</reference>
<dbReference type="GO" id="GO:0006887">
    <property type="term" value="P:exocytosis"/>
    <property type="evidence" value="ECO:0007669"/>
    <property type="project" value="UniProtKB-KW"/>
</dbReference>
<dbReference type="PANTHER" id="PTHR12542">
    <property type="entry name" value="EXOCYST COMPLEX PROTEIN EXO70"/>
    <property type="match status" value="1"/>
</dbReference>
<organism evidence="6 7">
    <name type="scientific">Senna tora</name>
    <dbReference type="NCBI Taxonomy" id="362788"/>
    <lineage>
        <taxon>Eukaryota</taxon>
        <taxon>Viridiplantae</taxon>
        <taxon>Streptophyta</taxon>
        <taxon>Embryophyta</taxon>
        <taxon>Tracheophyta</taxon>
        <taxon>Spermatophyta</taxon>
        <taxon>Magnoliopsida</taxon>
        <taxon>eudicotyledons</taxon>
        <taxon>Gunneridae</taxon>
        <taxon>Pentapetalae</taxon>
        <taxon>rosids</taxon>
        <taxon>fabids</taxon>
        <taxon>Fabales</taxon>
        <taxon>Fabaceae</taxon>
        <taxon>Caesalpinioideae</taxon>
        <taxon>Cassia clade</taxon>
        <taxon>Senna</taxon>
    </lineage>
</organism>
<dbReference type="SUPFAM" id="SSF74788">
    <property type="entry name" value="Cullin repeat-like"/>
    <property type="match status" value="1"/>
</dbReference>
<evidence type="ECO:0000313" key="6">
    <source>
        <dbReference type="EMBL" id="KAF7833807.1"/>
    </source>
</evidence>
<feature type="transmembrane region" description="Helical" evidence="4">
    <location>
        <begin position="120"/>
        <end position="143"/>
    </location>
</feature>
<dbReference type="Proteomes" id="UP000634136">
    <property type="component" value="Unassembled WGS sequence"/>
</dbReference>
<protein>
    <recommendedName>
        <fullName evidence="3">Exocyst subunit Exo70 family protein</fullName>
    </recommendedName>
</protein>
<comment type="caution">
    <text evidence="6">The sequence shown here is derived from an EMBL/GenBank/DDBJ whole genome shotgun (WGS) entry which is preliminary data.</text>
</comment>
<feature type="transmembrane region" description="Helical" evidence="4">
    <location>
        <begin position="20"/>
        <end position="39"/>
    </location>
</feature>
<keyword evidence="4" id="KW-0812">Transmembrane</keyword>
<evidence type="ECO:0000259" key="5">
    <source>
        <dbReference type="Pfam" id="PF03081"/>
    </source>
</evidence>
<evidence type="ECO:0000256" key="2">
    <source>
        <dbReference type="ARBA" id="ARBA00022448"/>
    </source>
</evidence>
<dbReference type="AlphaFoldDB" id="A0A835CBA8"/>
<keyword evidence="4" id="KW-0472">Membrane</keyword>
<dbReference type="OrthoDB" id="1922221at2759"/>
<dbReference type="Pfam" id="PF03081">
    <property type="entry name" value="Exo70_C"/>
    <property type="match status" value="1"/>
</dbReference>
<comment type="function">
    <text evidence="3">Component of the exocyst complex.</text>
</comment>
<keyword evidence="7" id="KW-1185">Reference proteome</keyword>
<dbReference type="GO" id="GO:0000145">
    <property type="term" value="C:exocyst"/>
    <property type="evidence" value="ECO:0007669"/>
    <property type="project" value="InterPro"/>
</dbReference>
<dbReference type="GO" id="GO:0005546">
    <property type="term" value="F:phosphatidylinositol-4,5-bisphosphate binding"/>
    <property type="evidence" value="ECO:0007669"/>
    <property type="project" value="InterPro"/>
</dbReference>
<keyword evidence="4" id="KW-1133">Transmembrane helix</keyword>
<feature type="transmembrane region" description="Helical" evidence="4">
    <location>
        <begin position="80"/>
        <end position="100"/>
    </location>
</feature>
<sequence length="661" mass="76457">MSNSNRIRNLLIIHQQLWRILGFISSVVGLLSYAWSSSFNNLFGEWTPFKIFLYTLVSFIITNITLFPNNQYFIKHSKSFLFKSHLSFFALLLTSFYSYLCDKSQENNNNNGSSKPDILGLISSAAFAFMSLCLSLLHIPLGFETDLLQFYLELFILQFVQISFKLALIGAAFCYSLIFLQSYSQHNHNSCNLDLDQQPNSNTVEIGIGIDHTFPRDQTEQLYSILGITEITPQLELLDTFDFESKLKQAIASGFNVKECYHIFITWRKQFLNDKLLSMKFDELNEEDVHKLPSKYLRNDIAQWCKALNDVVKRLLPCERHLCNVVFSGLAPLDDLSFMEVSRGLTTRILGYASAVSSTSRSPERLFRIIQVWETLEEVLGNMESLFCNEHCGFLYDEVVAILTRLEEGIRGVFMQLENLIRQDPASKVVVSGGGLHPTNRYVMNYLRAACQYRKTLERVFDDNQVSPSSYFSLRGHMGRIVELLENNLEANSKIYEDSPLSSVFMMNNGRYIVHKAKNSELGNVLGDEWMHKHFGKVRECLVNYQRSSWDKVLELLNINVDYCKESHDGNNKEKLLHEFKLEFEEICERQSGWIMFDEQLRKVVTSSLKKIVLLAYQNFLVTFQNDDDAVETQEYYFGVQDIEALINKLFMGKHKHRNPK</sequence>
<feature type="transmembrane region" description="Helical" evidence="4">
    <location>
        <begin position="51"/>
        <end position="68"/>
    </location>
</feature>
<dbReference type="InterPro" id="IPR004140">
    <property type="entry name" value="Exo70"/>
</dbReference>
<name>A0A835CBA8_9FABA</name>
<dbReference type="Gene3D" id="1.20.1280.170">
    <property type="entry name" value="Exocyst complex component Exo70"/>
    <property type="match status" value="1"/>
</dbReference>
<dbReference type="InterPro" id="IPR016159">
    <property type="entry name" value="Cullin_repeat-like_dom_sf"/>
</dbReference>
<comment type="similarity">
    <text evidence="1 3">Belongs to the EXO70 family.</text>
</comment>
<evidence type="ECO:0000256" key="1">
    <source>
        <dbReference type="ARBA" id="ARBA00006756"/>
    </source>
</evidence>